<evidence type="ECO:0000313" key="2">
    <source>
        <dbReference type="EMBL" id="SNR17444.1"/>
    </source>
</evidence>
<accession>A0A238UG78</accession>
<dbReference type="Proteomes" id="UP000215214">
    <property type="component" value="Chromosome TJEJU"/>
</dbReference>
<dbReference type="Pfam" id="PF08818">
    <property type="entry name" value="DUF1801"/>
    <property type="match status" value="1"/>
</dbReference>
<evidence type="ECO:0000259" key="1">
    <source>
        <dbReference type="Pfam" id="PF08818"/>
    </source>
</evidence>
<feature type="domain" description="YdhG-like" evidence="1">
    <location>
        <begin position="19"/>
        <end position="134"/>
    </location>
</feature>
<dbReference type="KEGG" id="tje:TJEJU_3811"/>
<organism evidence="2 3">
    <name type="scientific">Tenacibaculum jejuense</name>
    <dbReference type="NCBI Taxonomy" id="584609"/>
    <lineage>
        <taxon>Bacteria</taxon>
        <taxon>Pseudomonadati</taxon>
        <taxon>Bacteroidota</taxon>
        <taxon>Flavobacteriia</taxon>
        <taxon>Flavobacteriales</taxon>
        <taxon>Flavobacteriaceae</taxon>
        <taxon>Tenacibaculum</taxon>
    </lineage>
</organism>
<evidence type="ECO:0000313" key="3">
    <source>
        <dbReference type="Proteomes" id="UP000215214"/>
    </source>
</evidence>
<protein>
    <recommendedName>
        <fullName evidence="1">YdhG-like domain-containing protein</fullName>
    </recommendedName>
</protein>
<reference evidence="2 3" key="1">
    <citation type="submission" date="2017-07" db="EMBL/GenBank/DDBJ databases">
        <authorList>
            <person name="Sun Z.S."/>
            <person name="Albrecht U."/>
            <person name="Echele G."/>
            <person name="Lee C.C."/>
        </authorList>
    </citation>
    <scope>NUCLEOTIDE SEQUENCE [LARGE SCALE GENOMIC DNA]</scope>
    <source>
        <strain evidence="3">type strain: KCTC 22618</strain>
    </source>
</reference>
<dbReference type="SUPFAM" id="SSF159888">
    <property type="entry name" value="YdhG-like"/>
    <property type="match status" value="1"/>
</dbReference>
<proteinExistence type="predicted"/>
<sequence length="151" mass="17816">MKYEANTPQEYIDQLPEDRQSVIQQLRDVIKKHLPEGFEEGINYNMIGYYVPHSLYPDGYHCDPKLPLPFMNIASQKNSVNLYHSGIYANPEIHDWFVSEYPKHCKRKLDMGKSCIRFKKLDDIPYELIGELCSKITVEDWIATYEKNVKR</sequence>
<dbReference type="InterPro" id="IPR014922">
    <property type="entry name" value="YdhG-like"/>
</dbReference>
<dbReference type="OrthoDB" id="9813231at2"/>
<dbReference type="RefSeq" id="WP_095074592.1">
    <property type="nucleotide sequence ID" value="NZ_LT899436.1"/>
</dbReference>
<name>A0A238UG78_9FLAO</name>
<dbReference type="Gene3D" id="3.90.1150.200">
    <property type="match status" value="1"/>
</dbReference>
<keyword evidence="3" id="KW-1185">Reference proteome</keyword>
<gene>
    <name evidence="2" type="ORF">TJEJU_3811</name>
</gene>
<dbReference type="EMBL" id="LT899436">
    <property type="protein sequence ID" value="SNR17444.1"/>
    <property type="molecule type" value="Genomic_DNA"/>
</dbReference>
<dbReference type="AlphaFoldDB" id="A0A238UG78"/>